<evidence type="ECO:0008006" key="3">
    <source>
        <dbReference type="Google" id="ProtNLM"/>
    </source>
</evidence>
<gene>
    <name evidence="1" type="ORF">JCM21142_41949</name>
</gene>
<evidence type="ECO:0000313" key="2">
    <source>
        <dbReference type="Proteomes" id="UP000019402"/>
    </source>
</evidence>
<dbReference type="AlphaFoldDB" id="W7Y5C0"/>
<sequence length="266" mass="29644">MIMKNLFSVVMCFVALGFVSCEKESVQEAPGNIPGMGNNQGQLEISESFDMPEDISIVGTITGAVEEEEITAASLKSYSNWDSFGSGQDVILKVTLQNNSVSRRTVFFPKGLVWKCVAGDFQHGIQIQTTWLNLGAGETRTITIRLYCANLHMDTPDYSGIYEILGVTSSKVLWRFLDLIQWRMVNYEMYVDNSLKAGSSDLPEYTDMAAKLQTMIHKLTDTGETLSDEDIAFIESIPELPVEQRPVLESDGTYSEDILEYGQSNQ</sequence>
<evidence type="ECO:0000313" key="1">
    <source>
        <dbReference type="EMBL" id="GAF03282.1"/>
    </source>
</evidence>
<organism evidence="1 2">
    <name type="scientific">Saccharicrinis fermentans DSM 9555 = JCM 21142</name>
    <dbReference type="NCBI Taxonomy" id="869213"/>
    <lineage>
        <taxon>Bacteria</taxon>
        <taxon>Pseudomonadati</taxon>
        <taxon>Bacteroidota</taxon>
        <taxon>Bacteroidia</taxon>
        <taxon>Marinilabiliales</taxon>
        <taxon>Marinilabiliaceae</taxon>
        <taxon>Saccharicrinis</taxon>
    </lineage>
</organism>
<proteinExistence type="predicted"/>
<name>W7Y5C0_9BACT</name>
<keyword evidence="2" id="KW-1185">Reference proteome</keyword>
<dbReference type="STRING" id="869213.GCA_000517085_00290"/>
<dbReference type="EMBL" id="BAMD01000020">
    <property type="protein sequence ID" value="GAF03282.1"/>
    <property type="molecule type" value="Genomic_DNA"/>
</dbReference>
<protein>
    <recommendedName>
        <fullName evidence="3">Lipoprotein</fullName>
    </recommendedName>
</protein>
<reference evidence="1 2" key="1">
    <citation type="journal article" date="2014" name="Genome Announc.">
        <title>Draft Genome Sequence of Cytophaga fermentans JCM 21142T, a Facultative Anaerobe Isolated from Marine Mud.</title>
        <authorList>
            <person name="Starns D."/>
            <person name="Oshima K."/>
            <person name="Suda W."/>
            <person name="Iino T."/>
            <person name="Yuki M."/>
            <person name="Inoue J."/>
            <person name="Kitamura K."/>
            <person name="Iida T."/>
            <person name="Darby A."/>
            <person name="Hattori M."/>
            <person name="Ohkuma M."/>
        </authorList>
    </citation>
    <scope>NUCLEOTIDE SEQUENCE [LARGE SCALE GENOMIC DNA]</scope>
    <source>
        <strain evidence="1 2">JCM 21142</strain>
    </source>
</reference>
<accession>W7Y5C0</accession>
<comment type="caution">
    <text evidence="1">The sequence shown here is derived from an EMBL/GenBank/DDBJ whole genome shotgun (WGS) entry which is preliminary data.</text>
</comment>
<dbReference type="PROSITE" id="PS51257">
    <property type="entry name" value="PROKAR_LIPOPROTEIN"/>
    <property type="match status" value="1"/>
</dbReference>
<dbReference type="Proteomes" id="UP000019402">
    <property type="component" value="Unassembled WGS sequence"/>
</dbReference>